<evidence type="ECO:0000313" key="3">
    <source>
        <dbReference type="EMBL" id="AGA80844.1"/>
    </source>
</evidence>
<dbReference type="eggNOG" id="COG0614">
    <property type="taxonomic scope" value="Bacteria"/>
</dbReference>
<evidence type="ECO:0000256" key="1">
    <source>
        <dbReference type="SAM" id="SignalP"/>
    </source>
</evidence>
<reference evidence="4" key="1">
    <citation type="submission" date="2012-02" db="EMBL/GenBank/DDBJ databases">
        <title>The complete genome of Echinicola vietnamensis DSM 17526.</title>
        <authorList>
            <person name="Lucas S."/>
            <person name="Copeland A."/>
            <person name="Lapidus A."/>
            <person name="Glavina del Rio T."/>
            <person name="Dalin E."/>
            <person name="Tice H."/>
            <person name="Bruce D."/>
            <person name="Goodwin L."/>
            <person name="Pitluck S."/>
            <person name="Peters L."/>
            <person name="Ovchinnikova G."/>
            <person name="Teshima H."/>
            <person name="Kyrpides N."/>
            <person name="Mavromatis K."/>
            <person name="Ivanova N."/>
            <person name="Brettin T."/>
            <person name="Detter J.C."/>
            <person name="Han C."/>
            <person name="Larimer F."/>
            <person name="Land M."/>
            <person name="Hauser L."/>
            <person name="Markowitz V."/>
            <person name="Cheng J.-F."/>
            <person name="Hugenholtz P."/>
            <person name="Woyke T."/>
            <person name="Wu D."/>
            <person name="Brambilla E."/>
            <person name="Klenk H.-P."/>
            <person name="Eisen J.A."/>
        </authorList>
    </citation>
    <scope>NUCLEOTIDE SEQUENCE [LARGE SCALE GENOMIC DNA]</scope>
    <source>
        <strain evidence="4">DSM 17526 / LMG 23754 / KMM 6221</strain>
    </source>
</reference>
<feature type="domain" description="Fe/B12 periplasmic-binding" evidence="2">
    <location>
        <begin position="92"/>
        <end position="366"/>
    </location>
</feature>
<dbReference type="Pfam" id="PF01497">
    <property type="entry name" value="Peripla_BP_2"/>
    <property type="match status" value="1"/>
</dbReference>
<proteinExistence type="predicted"/>
<dbReference type="Proteomes" id="UP000010796">
    <property type="component" value="Chromosome"/>
</dbReference>
<dbReference type="RefSeq" id="WP_015268366.1">
    <property type="nucleotide sequence ID" value="NC_019904.1"/>
</dbReference>
<protein>
    <submittedName>
        <fullName evidence="3">ABC-type Fe3+-hydroxamate transport system, periplasmic component</fullName>
    </submittedName>
</protein>
<dbReference type="PANTHER" id="PTHR30535:SF34">
    <property type="entry name" value="MOLYBDATE-BINDING PROTEIN MOLA"/>
    <property type="match status" value="1"/>
</dbReference>
<dbReference type="PANTHER" id="PTHR30535">
    <property type="entry name" value="VITAMIN B12-BINDING PROTEIN"/>
    <property type="match status" value="1"/>
</dbReference>
<dbReference type="OrthoDB" id="9812528at2"/>
<dbReference type="KEGG" id="evi:Echvi_4677"/>
<feature type="chain" id="PRO_5003942174" evidence="1">
    <location>
        <begin position="20"/>
        <end position="379"/>
    </location>
</feature>
<feature type="signal peptide" evidence="1">
    <location>
        <begin position="1"/>
        <end position="19"/>
    </location>
</feature>
<dbReference type="EMBL" id="CP003346">
    <property type="protein sequence ID" value="AGA80844.1"/>
    <property type="molecule type" value="Genomic_DNA"/>
</dbReference>
<accession>L0G3M9</accession>
<dbReference type="GO" id="GO:0071281">
    <property type="term" value="P:cellular response to iron ion"/>
    <property type="evidence" value="ECO:0007669"/>
    <property type="project" value="TreeGrafter"/>
</dbReference>
<evidence type="ECO:0000313" key="4">
    <source>
        <dbReference type="Proteomes" id="UP000010796"/>
    </source>
</evidence>
<keyword evidence="1" id="KW-0732">Signal</keyword>
<dbReference type="Gene3D" id="3.40.50.1980">
    <property type="entry name" value="Nitrogenase molybdenum iron protein domain"/>
    <property type="match status" value="2"/>
</dbReference>
<sequence>MMRKPLFLAFALLFTWACSSPKEQKGSAELQEITLDYAVGFDLYQGAGYKVVEVSKGFPGNHQPFRYLVKEDTTIEVPEENYDAVIEVDVQTVILTSTTQVPHLVALEIPDRLIAFPNLDLISSMPIRKRIDEGTVDELGSGAQYNTEKIIDLSPDLLVISTLGDNLKDLQLMSKANIPAVINGDYVEQHPLGRAEWIKFTGALTGRLKEATAYFDNIKSNYLNLKKAVQDTTFSAVPTVLSGNMYRDIWYAPSGNNWGAIFLEDAGADYIFKDQESAGSLQLSYETVLDKGLNADIWISTAEFGSLAQMAAADARYTQFSAFQTGNVYTFANTRGATGGLEYFELGYTRPDIILKDLIKIFHPGLIPDYEPYFYQKLK</sequence>
<gene>
    <name evidence="3" type="ordered locus">Echvi_4677</name>
</gene>
<dbReference type="SUPFAM" id="SSF53807">
    <property type="entry name" value="Helical backbone' metal receptor"/>
    <property type="match status" value="1"/>
</dbReference>
<name>L0G3M9_ECHVK</name>
<dbReference type="AlphaFoldDB" id="L0G3M9"/>
<dbReference type="HOGENOM" id="CLU_025776_1_0_10"/>
<keyword evidence="4" id="KW-1185">Reference proteome</keyword>
<dbReference type="STRING" id="926556.Echvi_4677"/>
<dbReference type="PROSITE" id="PS50983">
    <property type="entry name" value="FE_B12_PBP"/>
    <property type="match status" value="1"/>
</dbReference>
<dbReference type="InterPro" id="IPR002491">
    <property type="entry name" value="ABC_transptr_periplasmic_BD"/>
</dbReference>
<dbReference type="InterPro" id="IPR050902">
    <property type="entry name" value="ABC_Transporter_SBP"/>
</dbReference>
<organism evidence="3 4">
    <name type="scientific">Echinicola vietnamensis (strain DSM 17526 / LMG 23754 / KMM 6221)</name>
    <dbReference type="NCBI Taxonomy" id="926556"/>
    <lineage>
        <taxon>Bacteria</taxon>
        <taxon>Pseudomonadati</taxon>
        <taxon>Bacteroidota</taxon>
        <taxon>Cytophagia</taxon>
        <taxon>Cytophagales</taxon>
        <taxon>Cyclobacteriaceae</taxon>
        <taxon>Echinicola</taxon>
    </lineage>
</organism>
<dbReference type="PATRIC" id="fig|926556.3.peg.4945"/>
<evidence type="ECO:0000259" key="2">
    <source>
        <dbReference type="PROSITE" id="PS50983"/>
    </source>
</evidence>